<evidence type="ECO:0000256" key="2">
    <source>
        <dbReference type="ARBA" id="ARBA00013017"/>
    </source>
</evidence>
<dbReference type="InterPro" id="IPR036249">
    <property type="entry name" value="Thioredoxin-like_sf"/>
</dbReference>
<evidence type="ECO:0000256" key="8">
    <source>
        <dbReference type="ARBA" id="ARBA00032824"/>
    </source>
</evidence>
<evidence type="ECO:0000256" key="7">
    <source>
        <dbReference type="ARBA" id="ARBA00023284"/>
    </source>
</evidence>
<dbReference type="AlphaFoldDB" id="A0A419WF59"/>
<dbReference type="PIRSF" id="PIRSF000239">
    <property type="entry name" value="AHPC"/>
    <property type="match status" value="1"/>
</dbReference>
<keyword evidence="5" id="KW-0560">Oxidoreductase</keyword>
<evidence type="ECO:0000256" key="11">
    <source>
        <dbReference type="PIRSR" id="PIRSR000239-1"/>
    </source>
</evidence>
<reference evidence="14 15" key="1">
    <citation type="submission" date="2018-09" db="EMBL/GenBank/DDBJ databases">
        <title>Genomic Encyclopedia of Archaeal and Bacterial Type Strains, Phase II (KMG-II): from individual species to whole genera.</title>
        <authorList>
            <person name="Goeker M."/>
        </authorList>
    </citation>
    <scope>NUCLEOTIDE SEQUENCE [LARGE SCALE GENOMIC DNA]</scope>
    <source>
        <strain evidence="14 15">DSM 13151</strain>
    </source>
</reference>
<dbReference type="RefSeq" id="WP_120245958.1">
    <property type="nucleotide sequence ID" value="NZ_RAPO01000003.1"/>
</dbReference>
<organism evidence="14 15">
    <name type="scientific">Halopiger aswanensis</name>
    <dbReference type="NCBI Taxonomy" id="148449"/>
    <lineage>
        <taxon>Archaea</taxon>
        <taxon>Methanobacteriati</taxon>
        <taxon>Methanobacteriota</taxon>
        <taxon>Stenosarchaea group</taxon>
        <taxon>Halobacteria</taxon>
        <taxon>Halobacteriales</taxon>
        <taxon>Natrialbaceae</taxon>
        <taxon>Halopiger</taxon>
    </lineage>
</organism>
<dbReference type="EC" id="1.11.1.24" evidence="2"/>
<dbReference type="InterPro" id="IPR000866">
    <property type="entry name" value="AhpC/TSA"/>
</dbReference>
<dbReference type="PANTHER" id="PTHR42801:SF4">
    <property type="entry name" value="AHPC_TSA FAMILY PROTEIN"/>
    <property type="match status" value="1"/>
</dbReference>
<evidence type="ECO:0000256" key="12">
    <source>
        <dbReference type="SAM" id="MobiDB-lite"/>
    </source>
</evidence>
<keyword evidence="15" id="KW-1185">Reference proteome</keyword>
<dbReference type="GO" id="GO:0034599">
    <property type="term" value="P:cellular response to oxidative stress"/>
    <property type="evidence" value="ECO:0007669"/>
    <property type="project" value="TreeGrafter"/>
</dbReference>
<dbReference type="OrthoDB" id="145578at2157"/>
<evidence type="ECO:0000256" key="5">
    <source>
        <dbReference type="ARBA" id="ARBA00023002"/>
    </source>
</evidence>
<evidence type="ECO:0000256" key="9">
    <source>
        <dbReference type="ARBA" id="ARBA00038489"/>
    </source>
</evidence>
<accession>A0A419WF59</accession>
<dbReference type="InterPro" id="IPR013766">
    <property type="entry name" value="Thioredoxin_domain"/>
</dbReference>
<feature type="active site" description="Cysteine sulfenic acid (-SOH) intermediate; for peroxidase activity" evidence="11">
    <location>
        <position position="43"/>
    </location>
</feature>
<evidence type="ECO:0000256" key="4">
    <source>
        <dbReference type="ARBA" id="ARBA00022862"/>
    </source>
</evidence>
<feature type="region of interest" description="Disordered" evidence="12">
    <location>
        <begin position="1"/>
        <end position="21"/>
    </location>
</feature>
<dbReference type="PANTHER" id="PTHR42801">
    <property type="entry name" value="THIOREDOXIN-DEPENDENT PEROXIDE REDUCTASE"/>
    <property type="match status" value="1"/>
</dbReference>
<comment type="similarity">
    <text evidence="9">Belongs to the peroxiredoxin family. BCP/PrxQ subfamily.</text>
</comment>
<dbReference type="CDD" id="cd03017">
    <property type="entry name" value="PRX_BCP"/>
    <property type="match status" value="1"/>
</dbReference>
<dbReference type="Proteomes" id="UP000283805">
    <property type="component" value="Unassembled WGS sequence"/>
</dbReference>
<dbReference type="Pfam" id="PF00578">
    <property type="entry name" value="AhpC-TSA"/>
    <property type="match status" value="1"/>
</dbReference>
<keyword evidence="7" id="KW-0676">Redox-active center</keyword>
<sequence>MPLDEGTDAPTVTAPNQDGTDVTLEFDEPTALYFYPRDDTPGCTIEANQFQREYDTYRDAGVDVYGVSTDDVDSHQSFCEAEGLEFDLLADPDGEIAAAFDVDVQGGAAARTTYFLVDGEVQAVYEGVNPDGHAREVLQDALENGLVTLPE</sequence>
<comment type="catalytic activity">
    <reaction evidence="10">
        <text>a hydroperoxide + [thioredoxin]-dithiol = an alcohol + [thioredoxin]-disulfide + H2O</text>
        <dbReference type="Rhea" id="RHEA:62620"/>
        <dbReference type="Rhea" id="RHEA-COMP:10698"/>
        <dbReference type="Rhea" id="RHEA-COMP:10700"/>
        <dbReference type="ChEBI" id="CHEBI:15377"/>
        <dbReference type="ChEBI" id="CHEBI:29950"/>
        <dbReference type="ChEBI" id="CHEBI:30879"/>
        <dbReference type="ChEBI" id="CHEBI:35924"/>
        <dbReference type="ChEBI" id="CHEBI:50058"/>
        <dbReference type="EC" id="1.11.1.24"/>
    </reaction>
</comment>
<dbReference type="InterPro" id="IPR024706">
    <property type="entry name" value="Peroxiredoxin_AhpC-typ"/>
</dbReference>
<comment type="caution">
    <text evidence="14">The sequence shown here is derived from an EMBL/GenBank/DDBJ whole genome shotgun (WGS) entry which is preliminary data.</text>
</comment>
<evidence type="ECO:0000256" key="6">
    <source>
        <dbReference type="ARBA" id="ARBA00023157"/>
    </source>
</evidence>
<evidence type="ECO:0000313" key="14">
    <source>
        <dbReference type="EMBL" id="RKD93986.1"/>
    </source>
</evidence>
<dbReference type="PROSITE" id="PS51352">
    <property type="entry name" value="THIOREDOXIN_2"/>
    <property type="match status" value="1"/>
</dbReference>
<dbReference type="EMBL" id="RAPO01000003">
    <property type="protein sequence ID" value="RKD93986.1"/>
    <property type="molecule type" value="Genomic_DNA"/>
</dbReference>
<protein>
    <recommendedName>
        <fullName evidence="2">thioredoxin-dependent peroxiredoxin</fullName>
        <ecNumber evidence="2">1.11.1.24</ecNumber>
    </recommendedName>
    <alternativeName>
        <fullName evidence="8">Thioredoxin peroxidase</fullName>
    </alternativeName>
</protein>
<keyword evidence="4" id="KW-0049">Antioxidant</keyword>
<dbReference type="InterPro" id="IPR050924">
    <property type="entry name" value="Peroxiredoxin_BCP/PrxQ"/>
</dbReference>
<dbReference type="GO" id="GO:0045454">
    <property type="term" value="P:cell redox homeostasis"/>
    <property type="evidence" value="ECO:0007669"/>
    <property type="project" value="TreeGrafter"/>
</dbReference>
<dbReference type="Gene3D" id="3.40.30.10">
    <property type="entry name" value="Glutaredoxin"/>
    <property type="match status" value="1"/>
</dbReference>
<keyword evidence="6" id="KW-1015">Disulfide bond</keyword>
<evidence type="ECO:0000256" key="3">
    <source>
        <dbReference type="ARBA" id="ARBA00022559"/>
    </source>
</evidence>
<proteinExistence type="inferred from homology"/>
<evidence type="ECO:0000313" key="15">
    <source>
        <dbReference type="Proteomes" id="UP000283805"/>
    </source>
</evidence>
<evidence type="ECO:0000259" key="13">
    <source>
        <dbReference type="PROSITE" id="PS51352"/>
    </source>
</evidence>
<dbReference type="GO" id="GO:0008379">
    <property type="term" value="F:thioredoxin peroxidase activity"/>
    <property type="evidence" value="ECO:0007669"/>
    <property type="project" value="TreeGrafter"/>
</dbReference>
<dbReference type="GO" id="GO:0005737">
    <property type="term" value="C:cytoplasm"/>
    <property type="evidence" value="ECO:0007669"/>
    <property type="project" value="TreeGrafter"/>
</dbReference>
<feature type="domain" description="Thioredoxin" evidence="13">
    <location>
        <begin position="3"/>
        <end position="143"/>
    </location>
</feature>
<gene>
    <name evidence="14" type="ORF">ATJ93_3621</name>
</gene>
<evidence type="ECO:0000256" key="10">
    <source>
        <dbReference type="ARBA" id="ARBA00049091"/>
    </source>
</evidence>
<name>A0A419WF59_9EURY</name>
<evidence type="ECO:0000256" key="1">
    <source>
        <dbReference type="ARBA" id="ARBA00011245"/>
    </source>
</evidence>
<comment type="subunit">
    <text evidence="1">Monomer.</text>
</comment>
<dbReference type="SUPFAM" id="SSF52833">
    <property type="entry name" value="Thioredoxin-like"/>
    <property type="match status" value="1"/>
</dbReference>
<keyword evidence="3" id="KW-0575">Peroxidase</keyword>